<keyword evidence="10 14" id="KW-1133">Transmembrane helix</keyword>
<evidence type="ECO:0000256" key="7">
    <source>
        <dbReference type="ARBA" id="ARBA00022741"/>
    </source>
</evidence>
<dbReference type="SUPFAM" id="SSF55785">
    <property type="entry name" value="PYP-like sensor domain (PAS domain)"/>
    <property type="match status" value="1"/>
</dbReference>
<dbReference type="InterPro" id="IPR004358">
    <property type="entry name" value="Sig_transdc_His_kin-like_C"/>
</dbReference>
<evidence type="ECO:0000256" key="8">
    <source>
        <dbReference type="ARBA" id="ARBA00022777"/>
    </source>
</evidence>
<evidence type="ECO:0000256" key="12">
    <source>
        <dbReference type="ARBA" id="ARBA00023136"/>
    </source>
</evidence>
<comment type="catalytic activity">
    <reaction evidence="1">
        <text>ATP + protein L-histidine = ADP + protein N-phospho-L-histidine.</text>
        <dbReference type="EC" id="2.7.13.3"/>
    </reaction>
</comment>
<keyword evidence="5" id="KW-0808">Transferase</keyword>
<evidence type="ECO:0000256" key="13">
    <source>
        <dbReference type="PROSITE-ProRule" id="PRU00169"/>
    </source>
</evidence>
<dbReference type="InterPro" id="IPR003594">
    <property type="entry name" value="HATPase_dom"/>
</dbReference>
<evidence type="ECO:0000256" key="14">
    <source>
        <dbReference type="SAM" id="Phobius"/>
    </source>
</evidence>
<keyword evidence="20" id="KW-1185">Reference proteome</keyword>
<keyword evidence="7" id="KW-0547">Nucleotide-binding</keyword>
<feature type="domain" description="PAC" evidence="18">
    <location>
        <begin position="212"/>
        <end position="264"/>
    </location>
</feature>
<dbReference type="InterPro" id="IPR038318">
    <property type="entry name" value="KdpD_sf"/>
</dbReference>
<dbReference type="GO" id="GO:0005524">
    <property type="term" value="F:ATP binding"/>
    <property type="evidence" value="ECO:0007669"/>
    <property type="project" value="UniProtKB-KW"/>
</dbReference>
<dbReference type="InterPro" id="IPR025201">
    <property type="entry name" value="KdpD_TM"/>
</dbReference>
<feature type="domain" description="Histidine kinase" evidence="15">
    <location>
        <begin position="275"/>
        <end position="494"/>
    </location>
</feature>
<dbReference type="RefSeq" id="WP_281804068.1">
    <property type="nucleotide sequence ID" value="NZ_BSEC01000001.1"/>
</dbReference>
<evidence type="ECO:0000259" key="18">
    <source>
        <dbReference type="PROSITE" id="PS50113"/>
    </source>
</evidence>
<evidence type="ECO:0000259" key="15">
    <source>
        <dbReference type="PROSITE" id="PS50109"/>
    </source>
</evidence>
<feature type="domain" description="Response regulatory" evidence="16">
    <location>
        <begin position="512"/>
        <end position="628"/>
    </location>
</feature>
<keyword evidence="9" id="KW-0067">ATP-binding</keyword>
<dbReference type="PANTHER" id="PTHR43547">
    <property type="entry name" value="TWO-COMPONENT HISTIDINE KINASE"/>
    <property type="match status" value="1"/>
</dbReference>
<dbReference type="SMART" id="SM00387">
    <property type="entry name" value="HATPase_c"/>
    <property type="match status" value="1"/>
</dbReference>
<dbReference type="EC" id="2.7.13.3" evidence="3"/>
<organism evidence="19 20">
    <name type="scientific">Methylocystis echinoides</name>
    <dbReference type="NCBI Taxonomy" id="29468"/>
    <lineage>
        <taxon>Bacteria</taxon>
        <taxon>Pseudomonadati</taxon>
        <taxon>Pseudomonadota</taxon>
        <taxon>Alphaproteobacteria</taxon>
        <taxon>Hyphomicrobiales</taxon>
        <taxon>Methylocystaceae</taxon>
        <taxon>Methylocystis</taxon>
    </lineage>
</organism>
<dbReference type="EMBL" id="BSEC01000001">
    <property type="protein sequence ID" value="GLI94045.1"/>
    <property type="molecule type" value="Genomic_DNA"/>
</dbReference>
<dbReference type="InterPro" id="IPR005467">
    <property type="entry name" value="His_kinase_dom"/>
</dbReference>
<dbReference type="CDD" id="cd00082">
    <property type="entry name" value="HisKA"/>
    <property type="match status" value="1"/>
</dbReference>
<evidence type="ECO:0000256" key="11">
    <source>
        <dbReference type="ARBA" id="ARBA00023012"/>
    </source>
</evidence>
<dbReference type="PROSITE" id="PS50113">
    <property type="entry name" value="PAC"/>
    <property type="match status" value="1"/>
</dbReference>
<dbReference type="SMART" id="SM00388">
    <property type="entry name" value="HisKA"/>
    <property type="match status" value="1"/>
</dbReference>
<keyword evidence="8" id="KW-0418">Kinase</keyword>
<dbReference type="PRINTS" id="PR00344">
    <property type="entry name" value="BCTRLSENSOR"/>
</dbReference>
<gene>
    <name evidence="19" type="ORF">LMG27198_30370</name>
</gene>
<dbReference type="GO" id="GO:0000155">
    <property type="term" value="F:phosphorelay sensor kinase activity"/>
    <property type="evidence" value="ECO:0007669"/>
    <property type="project" value="InterPro"/>
</dbReference>
<dbReference type="Gene3D" id="3.30.565.10">
    <property type="entry name" value="Histidine kinase-like ATPase, C-terminal domain"/>
    <property type="match status" value="1"/>
</dbReference>
<dbReference type="InterPro" id="IPR000700">
    <property type="entry name" value="PAS-assoc_C"/>
</dbReference>
<dbReference type="PROSITE" id="PS51257">
    <property type="entry name" value="PROKAR_LIPOPROTEIN"/>
    <property type="match status" value="1"/>
</dbReference>
<dbReference type="PROSITE" id="PS50110">
    <property type="entry name" value="RESPONSE_REGULATORY"/>
    <property type="match status" value="1"/>
</dbReference>
<sequence length="628" mass="68175">MYLNLGRPAALRYAAATGLVVVTTAGCWLIGGVAAQRPFIPLFFTVILAAMVAGPGPGVFATALAAAIGEYLFLSPTGSLAIAAPDDSFRLAVFGGAALFSILGLGWYGEQNQAAFEYALSSLRRRLRQEAEAAIEDSEVRYRLLFETSRDGIVTTDMNGVFQDANPAFQEMLGYALHELKRLTFRDVTPAHWHAVEEAILQERILPHGDSGEYDKEYIRKDGSVFPVSLRTWTVYDETGKIVGLRAFVRDCTDRKRAEEALKEADRRKDEFLATLAHELRNPLAPIRNAVYLLNRSGTLPEARDRKLLAIADRQVQHLIRLVDDLLDFSRISGGKIELRRSRIDLAEVLSHAIETAQPAIQLGGHELQTRFPDAPLTVDGDPVRLAQVFTNLLDNAAKYTEAGGKIALIAERQGDHAVVIVRDSGVGIPAAMLPEIFDYFAQVNRTLGRARGGLGIGLALVRKLLELHGGTVEAQSEGEGRGSVFIVRLPTVSGRASLAPASALPARGPRRVLIIDDEADVADSFAALFGAFGANPKVAYCCEEGLEALREFRPELILLDLGMPAPDGYETARRIRALPEGRDVVLVALSGWGKAQVEPRFADVGFDGHLTKPAELAALNALLGSLE</sequence>
<accession>A0A9W6GWA4</accession>
<feature type="transmembrane region" description="Helical" evidence="14">
    <location>
        <begin position="88"/>
        <end position="108"/>
    </location>
</feature>
<proteinExistence type="predicted"/>
<dbReference type="SUPFAM" id="SSF55874">
    <property type="entry name" value="ATPase domain of HSP90 chaperone/DNA topoisomerase II/histidine kinase"/>
    <property type="match status" value="1"/>
</dbReference>
<feature type="transmembrane region" description="Helical" evidence="14">
    <location>
        <begin position="12"/>
        <end position="35"/>
    </location>
</feature>
<dbReference type="SMART" id="SM00091">
    <property type="entry name" value="PAS"/>
    <property type="match status" value="1"/>
</dbReference>
<dbReference type="CDD" id="cd00075">
    <property type="entry name" value="HATPase"/>
    <property type="match status" value="1"/>
</dbReference>
<dbReference type="Proteomes" id="UP001144323">
    <property type="component" value="Unassembled WGS sequence"/>
</dbReference>
<feature type="modified residue" description="4-aspartylphosphate" evidence="13">
    <location>
        <position position="561"/>
    </location>
</feature>
<evidence type="ECO:0000313" key="19">
    <source>
        <dbReference type="EMBL" id="GLI94045.1"/>
    </source>
</evidence>
<dbReference type="PROSITE" id="PS50112">
    <property type="entry name" value="PAS"/>
    <property type="match status" value="1"/>
</dbReference>
<dbReference type="InterPro" id="IPR035965">
    <property type="entry name" value="PAS-like_dom_sf"/>
</dbReference>
<dbReference type="Pfam" id="PF00989">
    <property type="entry name" value="PAS"/>
    <property type="match status" value="1"/>
</dbReference>
<evidence type="ECO:0000256" key="4">
    <source>
        <dbReference type="ARBA" id="ARBA00022553"/>
    </source>
</evidence>
<dbReference type="GO" id="GO:0006355">
    <property type="term" value="P:regulation of DNA-templated transcription"/>
    <property type="evidence" value="ECO:0007669"/>
    <property type="project" value="InterPro"/>
</dbReference>
<dbReference type="CDD" id="cd00130">
    <property type="entry name" value="PAS"/>
    <property type="match status" value="1"/>
</dbReference>
<evidence type="ECO:0000256" key="9">
    <source>
        <dbReference type="ARBA" id="ARBA00022840"/>
    </source>
</evidence>
<dbReference type="InterPro" id="IPR001610">
    <property type="entry name" value="PAC"/>
</dbReference>
<keyword evidence="12 14" id="KW-0472">Membrane</keyword>
<evidence type="ECO:0000256" key="1">
    <source>
        <dbReference type="ARBA" id="ARBA00000085"/>
    </source>
</evidence>
<evidence type="ECO:0000259" key="16">
    <source>
        <dbReference type="PROSITE" id="PS50110"/>
    </source>
</evidence>
<evidence type="ECO:0000313" key="20">
    <source>
        <dbReference type="Proteomes" id="UP001144323"/>
    </source>
</evidence>
<name>A0A9W6GWA4_9HYPH</name>
<protein>
    <recommendedName>
        <fullName evidence="3">histidine kinase</fullName>
        <ecNumber evidence="3">2.7.13.3</ecNumber>
    </recommendedName>
</protein>
<dbReference type="Pfam" id="PF13493">
    <property type="entry name" value="DUF4118"/>
    <property type="match status" value="1"/>
</dbReference>
<keyword evidence="4 13" id="KW-0597">Phosphoprotein</keyword>
<keyword evidence="6 14" id="KW-0812">Transmembrane</keyword>
<dbReference type="SMART" id="SM00086">
    <property type="entry name" value="PAC"/>
    <property type="match status" value="1"/>
</dbReference>
<feature type="transmembrane region" description="Helical" evidence="14">
    <location>
        <begin position="42"/>
        <end position="68"/>
    </location>
</feature>
<evidence type="ECO:0000256" key="10">
    <source>
        <dbReference type="ARBA" id="ARBA00022989"/>
    </source>
</evidence>
<dbReference type="NCBIfam" id="TIGR00229">
    <property type="entry name" value="sensory_box"/>
    <property type="match status" value="1"/>
</dbReference>
<reference evidence="19" key="1">
    <citation type="journal article" date="2023" name="Int. J. Syst. Evol. Microbiol.">
        <title>Methylocystis iwaonis sp. nov., a type II methane-oxidizing bacterium from surface soil of a rice paddy field in Japan, and emended description of the genus Methylocystis (ex Whittenbury et al. 1970) Bowman et al. 1993.</title>
        <authorList>
            <person name="Kaise H."/>
            <person name="Sawadogo J.B."/>
            <person name="Alam M.S."/>
            <person name="Ueno C."/>
            <person name="Dianou D."/>
            <person name="Shinjo R."/>
            <person name="Asakawa S."/>
        </authorList>
    </citation>
    <scope>NUCLEOTIDE SEQUENCE</scope>
    <source>
        <strain evidence="19">LMG27198</strain>
    </source>
</reference>
<dbReference type="AlphaFoldDB" id="A0A9W6GWA4"/>
<dbReference type="InterPro" id="IPR036890">
    <property type="entry name" value="HATPase_C_sf"/>
</dbReference>
<evidence type="ECO:0000256" key="6">
    <source>
        <dbReference type="ARBA" id="ARBA00022692"/>
    </source>
</evidence>
<evidence type="ECO:0000259" key="17">
    <source>
        <dbReference type="PROSITE" id="PS50112"/>
    </source>
</evidence>
<dbReference type="InterPro" id="IPR000014">
    <property type="entry name" value="PAS"/>
</dbReference>
<dbReference type="SMART" id="SM00448">
    <property type="entry name" value="REC"/>
    <property type="match status" value="1"/>
</dbReference>
<dbReference type="SUPFAM" id="SSF52172">
    <property type="entry name" value="CheY-like"/>
    <property type="match status" value="1"/>
</dbReference>
<feature type="domain" description="PAS" evidence="17">
    <location>
        <begin position="138"/>
        <end position="180"/>
    </location>
</feature>
<dbReference type="PANTHER" id="PTHR43547:SF2">
    <property type="entry name" value="HYBRID SIGNAL TRANSDUCTION HISTIDINE KINASE C"/>
    <property type="match status" value="1"/>
</dbReference>
<keyword evidence="11" id="KW-0902">Two-component regulatory system</keyword>
<dbReference type="InterPro" id="IPR003661">
    <property type="entry name" value="HisK_dim/P_dom"/>
</dbReference>
<evidence type="ECO:0000256" key="3">
    <source>
        <dbReference type="ARBA" id="ARBA00012438"/>
    </source>
</evidence>
<dbReference type="Gene3D" id="3.30.450.20">
    <property type="entry name" value="PAS domain"/>
    <property type="match status" value="1"/>
</dbReference>
<dbReference type="InterPro" id="IPR011006">
    <property type="entry name" value="CheY-like_superfamily"/>
</dbReference>
<dbReference type="Pfam" id="PF00072">
    <property type="entry name" value="Response_reg"/>
    <property type="match status" value="1"/>
</dbReference>
<dbReference type="Gene3D" id="1.20.120.620">
    <property type="entry name" value="Backbone structure of the membrane domain of e. Coli histidine kinase receptor kdpd"/>
    <property type="match status" value="1"/>
</dbReference>
<dbReference type="Pfam" id="PF02518">
    <property type="entry name" value="HATPase_c"/>
    <property type="match status" value="1"/>
</dbReference>
<dbReference type="FunFam" id="3.30.565.10:FF:000006">
    <property type="entry name" value="Sensor histidine kinase WalK"/>
    <property type="match status" value="1"/>
</dbReference>
<evidence type="ECO:0000256" key="2">
    <source>
        <dbReference type="ARBA" id="ARBA00004141"/>
    </source>
</evidence>
<dbReference type="InterPro" id="IPR001789">
    <property type="entry name" value="Sig_transdc_resp-reg_receiver"/>
</dbReference>
<dbReference type="InterPro" id="IPR013767">
    <property type="entry name" value="PAS_fold"/>
</dbReference>
<comment type="caution">
    <text evidence="19">The sequence shown here is derived from an EMBL/GenBank/DDBJ whole genome shotgun (WGS) entry which is preliminary data.</text>
</comment>
<dbReference type="Pfam" id="PF00512">
    <property type="entry name" value="HisKA"/>
    <property type="match status" value="1"/>
</dbReference>
<dbReference type="Gene3D" id="1.10.287.130">
    <property type="match status" value="1"/>
</dbReference>
<dbReference type="InterPro" id="IPR036097">
    <property type="entry name" value="HisK_dim/P_sf"/>
</dbReference>
<comment type="subcellular location">
    <subcellularLocation>
        <location evidence="2">Membrane</location>
        <topology evidence="2">Multi-pass membrane protein</topology>
    </subcellularLocation>
</comment>
<dbReference type="PROSITE" id="PS50109">
    <property type="entry name" value="HIS_KIN"/>
    <property type="match status" value="1"/>
</dbReference>
<dbReference type="GO" id="GO:0016020">
    <property type="term" value="C:membrane"/>
    <property type="evidence" value="ECO:0007669"/>
    <property type="project" value="UniProtKB-SubCell"/>
</dbReference>
<dbReference type="Gene3D" id="3.40.50.2300">
    <property type="match status" value="1"/>
</dbReference>
<dbReference type="SUPFAM" id="SSF47384">
    <property type="entry name" value="Homodimeric domain of signal transducing histidine kinase"/>
    <property type="match status" value="1"/>
</dbReference>
<evidence type="ECO:0000256" key="5">
    <source>
        <dbReference type="ARBA" id="ARBA00022679"/>
    </source>
</evidence>